<evidence type="ECO:0000313" key="3">
    <source>
        <dbReference type="Proteomes" id="UP001302429"/>
    </source>
</evidence>
<evidence type="ECO:0000313" key="2">
    <source>
        <dbReference type="EMBL" id="WOE76325.1"/>
    </source>
</evidence>
<dbReference type="EMBL" id="CP136594">
    <property type="protein sequence ID" value="WOE76325.1"/>
    <property type="molecule type" value="Genomic_DNA"/>
</dbReference>
<dbReference type="Pfam" id="PF09356">
    <property type="entry name" value="Phage_BR0599"/>
    <property type="match status" value="1"/>
</dbReference>
<protein>
    <submittedName>
        <fullName evidence="2">Phage BR0599 family protein</fullName>
    </submittedName>
</protein>
<accession>A0AA97I325</accession>
<name>A0AA97I325_9SPHN</name>
<dbReference type="Proteomes" id="UP001302429">
    <property type="component" value="Chromosome"/>
</dbReference>
<organism evidence="2 3">
    <name type="scientific">Alterisphingorhabdus coralli</name>
    <dbReference type="NCBI Taxonomy" id="3071408"/>
    <lineage>
        <taxon>Bacteria</taxon>
        <taxon>Pseudomonadati</taxon>
        <taxon>Pseudomonadota</taxon>
        <taxon>Alphaproteobacteria</taxon>
        <taxon>Sphingomonadales</taxon>
        <taxon>Sphingomonadaceae</taxon>
        <taxon>Alterisphingorhabdus (ex Yan et al. 2024)</taxon>
    </lineage>
</organism>
<keyword evidence="3" id="KW-1185">Reference proteome</keyword>
<dbReference type="NCBIfam" id="TIGR02218">
    <property type="entry name" value="phg_TIGR02218"/>
    <property type="match status" value="1"/>
</dbReference>
<feature type="domain" description="Bacteriophage phiJL001 Gp84 C-terminal" evidence="1">
    <location>
        <begin position="186"/>
        <end position="263"/>
    </location>
</feature>
<proteinExistence type="predicted"/>
<dbReference type="KEGG" id="acoa:RB602_06330"/>
<evidence type="ECO:0000259" key="1">
    <source>
        <dbReference type="Pfam" id="PF09356"/>
    </source>
</evidence>
<reference evidence="2 3" key="1">
    <citation type="submission" date="2023-10" db="EMBL/GenBank/DDBJ databases">
        <title>Complete genome sequence of a Sphingomonadaceae bacterium.</title>
        <authorList>
            <person name="Yan C."/>
        </authorList>
    </citation>
    <scope>NUCLEOTIDE SEQUENCE [LARGE SCALE GENOMIC DNA]</scope>
    <source>
        <strain evidence="2 3">SCSIO 66989</strain>
    </source>
</reference>
<dbReference type="InterPro" id="IPR011928">
    <property type="entry name" value="Phage_phiJL001_Gp84"/>
</dbReference>
<sequence>MSFDSQEISNASGRPIFFYEFYWGQSRWFYNSSDRNLQLDGISDEYVAAPITNDTFTFGGQEQEDFKIDMQADLPVPALFRGTPPSEPVRVVVLRKHADDLETTVFFAGRVNNVKRDDEGKATLFCSAGRSGRGGLRLTWSRTCPHMLYDSQCKVDREAFAVQTTITALSGNSFTIAAEANADITYFNGGIIAWDADGNGTLEQRTIERGISTTEFLIFGRSDGLSVGQAITLYPGCNRRPETCNDKFNNMANYGGIAQMPGESPYGVNLF</sequence>
<dbReference type="RefSeq" id="WP_317083959.1">
    <property type="nucleotide sequence ID" value="NZ_CP136594.1"/>
</dbReference>
<gene>
    <name evidence="2" type="ORF">RB602_06330</name>
</gene>
<dbReference type="AlphaFoldDB" id="A0AA97I325"/>
<dbReference type="InterPro" id="IPR018964">
    <property type="entry name" value="Phage_phiJL001_Gp84_C"/>
</dbReference>